<dbReference type="GO" id="GO:0009003">
    <property type="term" value="F:signal peptidase activity"/>
    <property type="evidence" value="ECO:0007669"/>
    <property type="project" value="UniProtKB-EC"/>
</dbReference>
<dbReference type="GO" id="GO:0016020">
    <property type="term" value="C:membrane"/>
    <property type="evidence" value="ECO:0007669"/>
    <property type="project" value="UniProtKB-SubCell"/>
</dbReference>
<evidence type="ECO:0000259" key="8">
    <source>
        <dbReference type="Pfam" id="PF10502"/>
    </source>
</evidence>
<dbReference type="NCBIfam" id="TIGR02227">
    <property type="entry name" value="sigpep_I_bact"/>
    <property type="match status" value="1"/>
</dbReference>
<feature type="active site" evidence="6">
    <location>
        <position position="111"/>
    </location>
</feature>
<evidence type="ECO:0000256" key="4">
    <source>
        <dbReference type="ARBA" id="ARBA00019232"/>
    </source>
</evidence>
<keyword evidence="5 7" id="KW-0378">Hydrolase</keyword>
<evidence type="ECO:0000256" key="5">
    <source>
        <dbReference type="ARBA" id="ARBA00022801"/>
    </source>
</evidence>
<dbReference type="OrthoDB" id="9815782at2"/>
<comment type="caution">
    <text evidence="9">The sequence shown here is derived from an EMBL/GenBank/DDBJ whole genome shotgun (WGS) entry which is preliminary data.</text>
</comment>
<evidence type="ECO:0000313" key="10">
    <source>
        <dbReference type="Proteomes" id="UP000239772"/>
    </source>
</evidence>
<evidence type="ECO:0000256" key="2">
    <source>
        <dbReference type="ARBA" id="ARBA00009370"/>
    </source>
</evidence>
<dbReference type="RefSeq" id="WP_106339274.1">
    <property type="nucleotide sequence ID" value="NZ_PVZS01000029.1"/>
</dbReference>
<evidence type="ECO:0000256" key="6">
    <source>
        <dbReference type="PIRSR" id="PIRSR600223-1"/>
    </source>
</evidence>
<dbReference type="InterPro" id="IPR019758">
    <property type="entry name" value="Pept_S26A_signal_pept_1_CS"/>
</dbReference>
<evidence type="ECO:0000313" key="9">
    <source>
        <dbReference type="EMBL" id="PSC03238.1"/>
    </source>
</evidence>
<dbReference type="PANTHER" id="PTHR43390">
    <property type="entry name" value="SIGNAL PEPTIDASE I"/>
    <property type="match status" value="1"/>
</dbReference>
<evidence type="ECO:0000256" key="3">
    <source>
        <dbReference type="ARBA" id="ARBA00013208"/>
    </source>
</evidence>
<name>A0A2T1HNL8_9HYPH</name>
<dbReference type="GO" id="GO:0006465">
    <property type="term" value="P:signal peptide processing"/>
    <property type="evidence" value="ECO:0007669"/>
    <property type="project" value="InterPro"/>
</dbReference>
<dbReference type="EMBL" id="PVZS01000029">
    <property type="protein sequence ID" value="PSC03238.1"/>
    <property type="molecule type" value="Genomic_DNA"/>
</dbReference>
<feature type="domain" description="Peptidase S26" evidence="8">
    <location>
        <begin position="20"/>
        <end position="232"/>
    </location>
</feature>
<dbReference type="CDD" id="cd06530">
    <property type="entry name" value="S26_SPase_I"/>
    <property type="match status" value="1"/>
</dbReference>
<dbReference type="InterPro" id="IPR019533">
    <property type="entry name" value="Peptidase_S26"/>
</dbReference>
<feature type="active site" evidence="6">
    <location>
        <position position="50"/>
    </location>
</feature>
<reference evidence="10" key="1">
    <citation type="submission" date="2018-03" db="EMBL/GenBank/DDBJ databases">
        <authorList>
            <person name="Sun L."/>
            <person name="Liu H."/>
            <person name="Chen W."/>
            <person name="Huang K."/>
            <person name="Liu W."/>
            <person name="Gao X."/>
        </authorList>
    </citation>
    <scope>NUCLEOTIDE SEQUENCE [LARGE SCALE GENOMIC DNA]</scope>
    <source>
        <strain evidence="10">SH9</strain>
    </source>
</reference>
<comment type="subcellular location">
    <subcellularLocation>
        <location evidence="7">Membrane</location>
        <topology evidence="7">Single-pass type II membrane protein</topology>
    </subcellularLocation>
</comment>
<keyword evidence="10" id="KW-1185">Reference proteome</keyword>
<dbReference type="InterPro" id="IPR000223">
    <property type="entry name" value="Pept_S26A_signal_pept_1"/>
</dbReference>
<dbReference type="PANTHER" id="PTHR43390:SF1">
    <property type="entry name" value="CHLOROPLAST PROCESSING PEPTIDASE"/>
    <property type="match status" value="1"/>
</dbReference>
<dbReference type="EC" id="3.4.21.89" evidence="3 7"/>
<dbReference type="SUPFAM" id="SSF51306">
    <property type="entry name" value="LexA/Signal peptidase"/>
    <property type="match status" value="1"/>
</dbReference>
<dbReference type="PROSITE" id="PS00760">
    <property type="entry name" value="SPASE_I_2"/>
    <property type="match status" value="1"/>
</dbReference>
<proteinExistence type="inferred from homology"/>
<dbReference type="Gene3D" id="2.10.109.10">
    <property type="entry name" value="Umud Fragment, subunit A"/>
    <property type="match status" value="1"/>
</dbReference>
<dbReference type="Pfam" id="PF10502">
    <property type="entry name" value="Peptidase_S26"/>
    <property type="match status" value="1"/>
</dbReference>
<evidence type="ECO:0000256" key="1">
    <source>
        <dbReference type="ARBA" id="ARBA00000677"/>
    </source>
</evidence>
<keyword evidence="7" id="KW-0645">Protease</keyword>
<sequence>MTEPTRVAKTSTTTEEGGVLETIKVVVQALLIALVVRTFLFQPFNIPSGSLIPTLLIGDYLFVSKYSYGYSKYSFPFSPPLFNGRIWAAEPQRGDIVVFKLPRDNSTDYIKRVIGLPGDRIQMIDGILNINGQPMKKEVVGKQDVSAGAGYRDRATFYRETLPNGVSYVIQELDIYGNKLGRNTPVYQVPAGHFFMMGDNRDNSLDSRDMTSQGVGYVPFENLIGRAEVIFFSVSEDGAAWKIWEWPWTVRWNRLFKPVH</sequence>
<dbReference type="Proteomes" id="UP000239772">
    <property type="component" value="Unassembled WGS sequence"/>
</dbReference>
<comment type="catalytic activity">
    <reaction evidence="1 7">
        <text>Cleavage of hydrophobic, N-terminal signal or leader sequences from secreted and periplasmic proteins.</text>
        <dbReference type="EC" id="3.4.21.89"/>
    </reaction>
</comment>
<dbReference type="InterPro" id="IPR036286">
    <property type="entry name" value="LexA/Signal_pep-like_sf"/>
</dbReference>
<protein>
    <recommendedName>
        <fullName evidence="4 7">Signal peptidase I</fullName>
        <ecNumber evidence="3 7">3.4.21.89</ecNumber>
    </recommendedName>
</protein>
<gene>
    <name evidence="9" type="primary">lepB</name>
    <name evidence="9" type="ORF">SLNSH_20045</name>
</gene>
<evidence type="ECO:0000256" key="7">
    <source>
        <dbReference type="RuleBase" id="RU362042"/>
    </source>
</evidence>
<dbReference type="PRINTS" id="PR00727">
    <property type="entry name" value="LEADERPTASE"/>
</dbReference>
<dbReference type="AlphaFoldDB" id="A0A2T1HNL8"/>
<dbReference type="InterPro" id="IPR019757">
    <property type="entry name" value="Pept_S26A_signal_pept_1_Lys-AS"/>
</dbReference>
<dbReference type="PROSITE" id="PS00761">
    <property type="entry name" value="SPASE_I_3"/>
    <property type="match status" value="1"/>
</dbReference>
<comment type="similarity">
    <text evidence="2 7">Belongs to the peptidase S26 family.</text>
</comment>
<accession>A0A2T1HNL8</accession>
<organism evidence="9 10">
    <name type="scientific">Alsobacter soli</name>
    <dbReference type="NCBI Taxonomy" id="2109933"/>
    <lineage>
        <taxon>Bacteria</taxon>
        <taxon>Pseudomonadati</taxon>
        <taxon>Pseudomonadota</taxon>
        <taxon>Alphaproteobacteria</taxon>
        <taxon>Hyphomicrobiales</taxon>
        <taxon>Alsobacteraceae</taxon>
        <taxon>Alsobacter</taxon>
    </lineage>
</organism>
<dbReference type="GO" id="GO:0004252">
    <property type="term" value="F:serine-type endopeptidase activity"/>
    <property type="evidence" value="ECO:0007669"/>
    <property type="project" value="InterPro"/>
</dbReference>